<proteinExistence type="predicted"/>
<gene>
    <name evidence="2" type="ORF">g.49442</name>
</gene>
<dbReference type="EMBL" id="GGMR01010065">
    <property type="protein sequence ID" value="MBY22684.1"/>
    <property type="molecule type" value="Transcribed_RNA"/>
</dbReference>
<sequence length="103" mass="11503">MNIKSTKIGNTSISIQWDIPWIFNGELKMFIINVEEIASLDMETCCVSIAPTEILVYEELPTYNYTITGLQPGSTYSVGVLSVSKSSWYSSPSRLPVTTIEEM</sequence>
<evidence type="ECO:0000259" key="1">
    <source>
        <dbReference type="PROSITE" id="PS50853"/>
    </source>
</evidence>
<name>A0A2S2NZY1_SCHGA</name>
<dbReference type="SUPFAM" id="SSF49265">
    <property type="entry name" value="Fibronectin type III"/>
    <property type="match status" value="1"/>
</dbReference>
<dbReference type="AlphaFoldDB" id="A0A2S2NZY1"/>
<dbReference type="InterPro" id="IPR013783">
    <property type="entry name" value="Ig-like_fold"/>
</dbReference>
<dbReference type="Gene3D" id="2.60.40.10">
    <property type="entry name" value="Immunoglobulins"/>
    <property type="match status" value="1"/>
</dbReference>
<dbReference type="InterPro" id="IPR036116">
    <property type="entry name" value="FN3_sf"/>
</dbReference>
<organism evidence="2">
    <name type="scientific">Schizaphis graminum</name>
    <name type="common">Green bug aphid</name>
    <dbReference type="NCBI Taxonomy" id="13262"/>
    <lineage>
        <taxon>Eukaryota</taxon>
        <taxon>Metazoa</taxon>
        <taxon>Ecdysozoa</taxon>
        <taxon>Arthropoda</taxon>
        <taxon>Hexapoda</taxon>
        <taxon>Insecta</taxon>
        <taxon>Pterygota</taxon>
        <taxon>Neoptera</taxon>
        <taxon>Paraneoptera</taxon>
        <taxon>Hemiptera</taxon>
        <taxon>Sternorrhyncha</taxon>
        <taxon>Aphidomorpha</taxon>
        <taxon>Aphidoidea</taxon>
        <taxon>Aphididae</taxon>
        <taxon>Aphidini</taxon>
        <taxon>Schizaphis</taxon>
    </lineage>
</organism>
<feature type="domain" description="Fibronectin type-III" evidence="1">
    <location>
        <begin position="1"/>
        <end position="103"/>
    </location>
</feature>
<reference evidence="2" key="1">
    <citation type="submission" date="2018-04" db="EMBL/GenBank/DDBJ databases">
        <title>Transcriptome of Schizaphis graminum biotype I.</title>
        <authorList>
            <person name="Scully E.D."/>
            <person name="Geib S.M."/>
            <person name="Palmer N.A."/>
            <person name="Koch K."/>
            <person name="Bradshaw J."/>
            <person name="Heng-Moss T."/>
            <person name="Sarath G."/>
        </authorList>
    </citation>
    <scope>NUCLEOTIDE SEQUENCE</scope>
</reference>
<dbReference type="Pfam" id="PF00041">
    <property type="entry name" value="fn3"/>
    <property type="match status" value="1"/>
</dbReference>
<evidence type="ECO:0000313" key="2">
    <source>
        <dbReference type="EMBL" id="MBY22684.1"/>
    </source>
</evidence>
<dbReference type="CDD" id="cd00063">
    <property type="entry name" value="FN3"/>
    <property type="match status" value="1"/>
</dbReference>
<dbReference type="PROSITE" id="PS50853">
    <property type="entry name" value="FN3"/>
    <property type="match status" value="1"/>
</dbReference>
<dbReference type="InterPro" id="IPR003961">
    <property type="entry name" value="FN3_dom"/>
</dbReference>
<accession>A0A2S2NZY1</accession>
<protein>
    <recommendedName>
        <fullName evidence="1">Fibronectin type-III domain-containing protein</fullName>
    </recommendedName>
</protein>